<reference evidence="4 5" key="1">
    <citation type="submission" date="2022-01" db="EMBL/GenBank/DDBJ databases">
        <title>A chromosomal length assembly of Cordylochernes scorpioides.</title>
        <authorList>
            <person name="Zeh D."/>
            <person name="Zeh J."/>
        </authorList>
    </citation>
    <scope>NUCLEOTIDE SEQUENCE [LARGE SCALE GENOMIC DNA]</scope>
    <source>
        <strain evidence="4">IN4F17</strain>
        <tissue evidence="4">Whole Body</tissue>
    </source>
</reference>
<evidence type="ECO:0000313" key="4">
    <source>
        <dbReference type="EMBL" id="UYV62329.1"/>
    </source>
</evidence>
<dbReference type="Proteomes" id="UP001235939">
    <property type="component" value="Chromosome 02"/>
</dbReference>
<dbReference type="SUPFAM" id="SSF63712">
    <property type="entry name" value="Nicotinic receptor ligand binding domain-like"/>
    <property type="match status" value="1"/>
</dbReference>
<protein>
    <recommendedName>
        <fullName evidence="3">Neurotransmitter-gated ion-channel ligand-binding domain-containing protein</fullName>
    </recommendedName>
</protein>
<comment type="subcellular location">
    <subcellularLocation>
        <location evidence="1">Membrane</location>
        <topology evidence="1">Multi-pass membrane protein</topology>
    </subcellularLocation>
</comment>
<dbReference type="Pfam" id="PF02931">
    <property type="entry name" value="Neur_chan_LBD"/>
    <property type="match status" value="1"/>
</dbReference>
<dbReference type="EMBL" id="CP092864">
    <property type="protein sequence ID" value="UYV62329.1"/>
    <property type="molecule type" value="Genomic_DNA"/>
</dbReference>
<dbReference type="InterPro" id="IPR006202">
    <property type="entry name" value="Neur_chan_lig-bd"/>
</dbReference>
<keyword evidence="5" id="KW-1185">Reference proteome</keyword>
<sequence>MLIKLQDFDHLRSNLVEVSECLGIPKFLWNFALHKELFHCFRPPFYIDSLKIIIIVNIIIIDIDYKTTRWISTSDSDGTTPGWRSPLSRPLDLNDPKLVQRIWKPEVFFANAKHAEFQIVTVPNVRSGSIHLGDPLHAQITVFHIPEITIDMLCGDICRGVSRLKLTFSCMMDLYRFPLDSQVCSIELASCTHNTIPKAQLFHNTIAKAQLFHNTITKEPMNIGLMMHDELLMKIELAANLPEVLQNSEVNGNSARTAWLP</sequence>
<dbReference type="InterPro" id="IPR006201">
    <property type="entry name" value="Neur_channel"/>
</dbReference>
<gene>
    <name evidence="4" type="ORF">LAZ67_2000116</name>
</gene>
<evidence type="ECO:0000313" key="5">
    <source>
        <dbReference type="Proteomes" id="UP001235939"/>
    </source>
</evidence>
<accession>A0ABY6K0K0</accession>
<dbReference type="PANTHER" id="PTHR18945">
    <property type="entry name" value="NEUROTRANSMITTER GATED ION CHANNEL"/>
    <property type="match status" value="1"/>
</dbReference>
<organism evidence="4 5">
    <name type="scientific">Cordylochernes scorpioides</name>
    <dbReference type="NCBI Taxonomy" id="51811"/>
    <lineage>
        <taxon>Eukaryota</taxon>
        <taxon>Metazoa</taxon>
        <taxon>Ecdysozoa</taxon>
        <taxon>Arthropoda</taxon>
        <taxon>Chelicerata</taxon>
        <taxon>Arachnida</taxon>
        <taxon>Pseudoscorpiones</taxon>
        <taxon>Cheliferoidea</taxon>
        <taxon>Chernetidae</taxon>
        <taxon>Cordylochernes</taxon>
    </lineage>
</organism>
<evidence type="ECO:0000256" key="1">
    <source>
        <dbReference type="ARBA" id="ARBA00004141"/>
    </source>
</evidence>
<dbReference type="InterPro" id="IPR036734">
    <property type="entry name" value="Neur_chan_lig-bd_sf"/>
</dbReference>
<proteinExistence type="predicted"/>
<name>A0ABY6K0K0_9ARAC</name>
<evidence type="ECO:0000259" key="3">
    <source>
        <dbReference type="Pfam" id="PF02931"/>
    </source>
</evidence>
<evidence type="ECO:0000256" key="2">
    <source>
        <dbReference type="ARBA" id="ARBA00023136"/>
    </source>
</evidence>
<feature type="domain" description="Neurotransmitter-gated ion-channel ligand-binding" evidence="3">
    <location>
        <begin position="100"/>
        <end position="195"/>
    </location>
</feature>
<keyword evidence="2" id="KW-0472">Membrane</keyword>
<dbReference type="Gene3D" id="2.70.170.10">
    <property type="entry name" value="Neurotransmitter-gated ion-channel ligand-binding domain"/>
    <property type="match status" value="1"/>
</dbReference>
<dbReference type="InterPro" id="IPR018000">
    <property type="entry name" value="Neurotransmitter_ion_chnl_CS"/>
</dbReference>
<dbReference type="PROSITE" id="PS00236">
    <property type="entry name" value="NEUROTR_ION_CHANNEL"/>
    <property type="match status" value="1"/>
</dbReference>